<evidence type="ECO:0000313" key="4">
    <source>
        <dbReference type="Proteomes" id="UP000520513"/>
    </source>
</evidence>
<evidence type="ECO:0000313" key="2">
    <source>
        <dbReference type="EMBL" id="MBC2380977.1"/>
    </source>
</evidence>
<evidence type="ECO:0000313" key="5">
    <source>
        <dbReference type="Proteomes" id="UP000534677"/>
    </source>
</evidence>
<keyword evidence="1" id="KW-0732">Signal</keyword>
<dbReference type="Proteomes" id="UP000534677">
    <property type="component" value="Unassembled WGS sequence"/>
</dbReference>
<evidence type="ECO:0000313" key="3">
    <source>
        <dbReference type="EMBL" id="MBC2408205.1"/>
    </source>
</evidence>
<dbReference type="RefSeq" id="WP_185706140.1">
    <property type="nucleotide sequence ID" value="NZ_JAAXCY010000007.1"/>
</dbReference>
<protein>
    <submittedName>
        <fullName evidence="3">DUF4019 domain-containing protein</fullName>
    </submittedName>
</protein>
<dbReference type="Proteomes" id="UP000520513">
    <property type="component" value="Unassembled WGS sequence"/>
</dbReference>
<organism evidence="3 4">
    <name type="scientific">Pseudomonas cremoris</name>
    <dbReference type="NCBI Taxonomy" id="2724178"/>
    <lineage>
        <taxon>Bacteria</taxon>
        <taxon>Pseudomonadati</taxon>
        <taxon>Pseudomonadota</taxon>
        <taxon>Gammaproteobacteria</taxon>
        <taxon>Pseudomonadales</taxon>
        <taxon>Pseudomonadaceae</taxon>
        <taxon>Pseudomonas</taxon>
    </lineage>
</organism>
<feature type="signal peptide" evidence="1">
    <location>
        <begin position="1"/>
        <end position="20"/>
    </location>
</feature>
<name>A0A7X1E1C6_9PSED</name>
<accession>A0A7X1E1C6</accession>
<evidence type="ECO:0000256" key="1">
    <source>
        <dbReference type="SAM" id="SignalP"/>
    </source>
</evidence>
<dbReference type="InterPro" id="IPR025091">
    <property type="entry name" value="DUF4019"/>
</dbReference>
<dbReference type="EMBL" id="JAAXCY010000007">
    <property type="protein sequence ID" value="MBC2408205.1"/>
    <property type="molecule type" value="Genomic_DNA"/>
</dbReference>
<keyword evidence="5" id="KW-1185">Reference proteome</keyword>
<comment type="caution">
    <text evidence="3">The sequence shown here is derived from an EMBL/GenBank/DDBJ whole genome shotgun (WGS) entry which is preliminary data.</text>
</comment>
<reference evidence="4 5" key="1">
    <citation type="submission" date="2020-04" db="EMBL/GenBank/DDBJ databases">
        <title>Pseudomonas crami sp. nov., a novel proteolytic bacterial species isolated from cream.</title>
        <authorList>
            <person name="Hofmann K."/>
            <person name="Woller A."/>
            <person name="Huptas C."/>
            <person name="Wenning M."/>
            <person name="Scherer S."/>
            <person name="Doll E.V."/>
        </authorList>
    </citation>
    <scope>NUCLEOTIDE SEQUENCE [LARGE SCALE GENOMIC DNA]</scope>
    <source>
        <strain evidence="2 5">WS 5096</strain>
        <strain evidence="3 4">WS 5106</strain>
    </source>
</reference>
<dbReference type="EMBL" id="JAAXCZ010000003">
    <property type="protein sequence ID" value="MBC2380977.1"/>
    <property type="molecule type" value="Genomic_DNA"/>
</dbReference>
<feature type="chain" id="PRO_5031479780" evidence="1">
    <location>
        <begin position="21"/>
        <end position="163"/>
    </location>
</feature>
<dbReference type="AlphaFoldDB" id="A0A7X1E1C6"/>
<proteinExistence type="predicted"/>
<dbReference type="Pfam" id="PF13211">
    <property type="entry name" value="DUF4019"/>
    <property type="match status" value="1"/>
</dbReference>
<sequence length="163" mass="17784">MKQLCAVLLSLLLLPGCDVSFNKTPPKVLAFEPATEQEQRQVFNVTVEFLRLLDSGHADQTWAVSSPSLKESTSEVVWTHGINAMRFGLGAFVERNSAHIGFTTQMPDAPAGRYAIVECISTFSTGPATEKVVLREDDNQWRVAGYSVNKRILSVGGSDSKAP</sequence>
<gene>
    <name evidence="2" type="ORF">HF209_08465</name>
    <name evidence="3" type="ORF">HF257_19515</name>
</gene>